<organism evidence="1 2">
    <name type="scientific">Bacillus cereus</name>
    <dbReference type="NCBI Taxonomy" id="1396"/>
    <lineage>
        <taxon>Bacteria</taxon>
        <taxon>Bacillati</taxon>
        <taxon>Bacillota</taxon>
        <taxon>Bacilli</taxon>
        <taxon>Bacillales</taxon>
        <taxon>Bacillaceae</taxon>
        <taxon>Bacillus</taxon>
        <taxon>Bacillus cereus group</taxon>
    </lineage>
</organism>
<reference evidence="1 2" key="1">
    <citation type="submission" date="2017-09" db="EMBL/GenBank/DDBJ databases">
        <title>Large-scale bioinformatics analysis of Bacillus genomes uncovers conserved roles of natural products in bacterial physiology.</title>
        <authorList>
            <consortium name="Agbiome Team Llc"/>
            <person name="Bleich R.M."/>
            <person name="Grubbs K.J."/>
            <person name="Santa Maria K.C."/>
            <person name="Allen S.E."/>
            <person name="Farag S."/>
            <person name="Shank E.A."/>
            <person name="Bowers A."/>
        </authorList>
    </citation>
    <scope>NUCLEOTIDE SEQUENCE [LARGE SCALE GENOMIC DNA]</scope>
    <source>
        <strain evidence="1 2">AFS041432</strain>
    </source>
</reference>
<protein>
    <submittedName>
        <fullName evidence="1">Uncharacterized protein</fullName>
    </submittedName>
</protein>
<dbReference type="AlphaFoldDB" id="A0A2C1DT70"/>
<proteinExistence type="predicted"/>
<evidence type="ECO:0000313" key="2">
    <source>
        <dbReference type="Proteomes" id="UP000225872"/>
    </source>
</evidence>
<name>A0A2C1DT70_BACCE</name>
<comment type="caution">
    <text evidence="1">The sequence shown here is derived from an EMBL/GenBank/DDBJ whole genome shotgun (WGS) entry which is preliminary data.</text>
</comment>
<accession>A0A2C1DT70</accession>
<sequence>MVRIYSPLQIHSFISKRLYFFYHITKLSLLEKEKAEMIIFHLYLFAVILI</sequence>
<dbReference type="EMBL" id="NULO01000024">
    <property type="protein sequence ID" value="PGT03582.1"/>
    <property type="molecule type" value="Genomic_DNA"/>
</dbReference>
<gene>
    <name evidence="1" type="ORF">COD09_09130</name>
</gene>
<evidence type="ECO:0000313" key="1">
    <source>
        <dbReference type="EMBL" id="PGT03582.1"/>
    </source>
</evidence>
<dbReference type="Proteomes" id="UP000225872">
    <property type="component" value="Unassembled WGS sequence"/>
</dbReference>